<dbReference type="Gene3D" id="3.40.50.1240">
    <property type="entry name" value="Phosphoglycerate mutase-like"/>
    <property type="match status" value="1"/>
</dbReference>
<dbReference type="SMART" id="SM00855">
    <property type="entry name" value="PGAM"/>
    <property type="match status" value="1"/>
</dbReference>
<accession>A0ABW2V6I2</accession>
<protein>
    <submittedName>
        <fullName evidence="2">Histidine phosphatase family protein</fullName>
        <ecNumber evidence="2">3.1.3.-</ecNumber>
    </submittedName>
</protein>
<reference evidence="3" key="1">
    <citation type="journal article" date="2019" name="Int. J. Syst. Evol. Microbiol.">
        <title>The Global Catalogue of Microorganisms (GCM) 10K type strain sequencing project: providing services to taxonomists for standard genome sequencing and annotation.</title>
        <authorList>
            <consortium name="The Broad Institute Genomics Platform"/>
            <consortium name="The Broad Institute Genome Sequencing Center for Infectious Disease"/>
            <person name="Wu L."/>
            <person name="Ma J."/>
        </authorList>
    </citation>
    <scope>NUCLEOTIDE SEQUENCE [LARGE SCALE GENOMIC DNA]</scope>
    <source>
        <strain evidence="3">JCM 18657</strain>
    </source>
</reference>
<evidence type="ECO:0000313" key="2">
    <source>
        <dbReference type="EMBL" id="MFC7750474.1"/>
    </source>
</evidence>
<sequence length="192" mass="21405">MKLGWIRHGETDWNALGRIQGQTDIPLNAKGKDQALAIASRFRREDWDWIATSDLRRALETARTVEAVAGIPVRSIDPRLREKSFGDAEGMTFEERSQLGDAQIGGAESDDEVVSRAMDWIEETDRLYPGARVLAVTHGGLLARVLPRLIPDLTAGPIGNTSLTVVEKRNGQWHCLLYNCTDHLNMETRRSG</sequence>
<dbReference type="CDD" id="cd07067">
    <property type="entry name" value="HP_PGM_like"/>
    <property type="match status" value="1"/>
</dbReference>
<name>A0ABW2V6I2_9BACL</name>
<keyword evidence="1 2" id="KW-0378">Hydrolase</keyword>
<dbReference type="InterPro" id="IPR013078">
    <property type="entry name" value="His_Pase_superF_clade-1"/>
</dbReference>
<evidence type="ECO:0000256" key="1">
    <source>
        <dbReference type="ARBA" id="ARBA00022801"/>
    </source>
</evidence>
<dbReference type="PANTHER" id="PTHR46517">
    <property type="entry name" value="FRUCTOSE-2,6-BISPHOSPHATASE TIGAR"/>
    <property type="match status" value="1"/>
</dbReference>
<dbReference type="RefSeq" id="WP_138787925.1">
    <property type="nucleotide sequence ID" value="NZ_JBHTGQ010000023.1"/>
</dbReference>
<dbReference type="SUPFAM" id="SSF53254">
    <property type="entry name" value="Phosphoglycerate mutase-like"/>
    <property type="match status" value="1"/>
</dbReference>
<keyword evidence="3" id="KW-1185">Reference proteome</keyword>
<proteinExistence type="predicted"/>
<dbReference type="Proteomes" id="UP001596528">
    <property type="component" value="Unassembled WGS sequence"/>
</dbReference>
<evidence type="ECO:0000313" key="3">
    <source>
        <dbReference type="Proteomes" id="UP001596528"/>
    </source>
</evidence>
<dbReference type="PANTHER" id="PTHR46517:SF1">
    <property type="entry name" value="FRUCTOSE-2,6-BISPHOSPHATASE TIGAR"/>
    <property type="match status" value="1"/>
</dbReference>
<organism evidence="2 3">
    <name type="scientific">Paenibacillus thermoaerophilus</name>
    <dbReference type="NCBI Taxonomy" id="1215385"/>
    <lineage>
        <taxon>Bacteria</taxon>
        <taxon>Bacillati</taxon>
        <taxon>Bacillota</taxon>
        <taxon>Bacilli</taxon>
        <taxon>Bacillales</taxon>
        <taxon>Paenibacillaceae</taxon>
        <taxon>Paenibacillus</taxon>
    </lineage>
</organism>
<comment type="caution">
    <text evidence="2">The sequence shown here is derived from an EMBL/GenBank/DDBJ whole genome shotgun (WGS) entry which is preliminary data.</text>
</comment>
<dbReference type="GO" id="GO:0016787">
    <property type="term" value="F:hydrolase activity"/>
    <property type="evidence" value="ECO:0007669"/>
    <property type="project" value="UniProtKB-KW"/>
</dbReference>
<dbReference type="InterPro" id="IPR029033">
    <property type="entry name" value="His_PPase_superfam"/>
</dbReference>
<dbReference type="Pfam" id="PF00300">
    <property type="entry name" value="His_Phos_1"/>
    <property type="match status" value="1"/>
</dbReference>
<dbReference type="EC" id="3.1.3.-" evidence="2"/>
<gene>
    <name evidence="2" type="ORF">ACFQWB_11125</name>
</gene>
<dbReference type="EMBL" id="JBHTGQ010000023">
    <property type="protein sequence ID" value="MFC7750474.1"/>
    <property type="molecule type" value="Genomic_DNA"/>
</dbReference>
<dbReference type="InterPro" id="IPR051695">
    <property type="entry name" value="Phosphoglycerate_Mutase"/>
</dbReference>